<accession>A0A2N8ZKS3</accession>
<gene>
    <name evidence="2" type="ORF">VTAP4600_B0881</name>
</gene>
<dbReference type="GO" id="GO:0016747">
    <property type="term" value="F:acyltransferase activity, transferring groups other than amino-acyl groups"/>
    <property type="evidence" value="ECO:0007669"/>
    <property type="project" value="InterPro"/>
</dbReference>
<dbReference type="InterPro" id="IPR000182">
    <property type="entry name" value="GNAT_dom"/>
</dbReference>
<evidence type="ECO:0000259" key="1">
    <source>
        <dbReference type="PROSITE" id="PS51186"/>
    </source>
</evidence>
<dbReference type="Pfam" id="PF00583">
    <property type="entry name" value="Acetyltransf_1"/>
    <property type="match status" value="1"/>
</dbReference>
<dbReference type="SUPFAM" id="SSF55729">
    <property type="entry name" value="Acyl-CoA N-acyltransferases (Nat)"/>
    <property type="match status" value="1"/>
</dbReference>
<keyword evidence="2" id="KW-0012">Acyltransferase</keyword>
<evidence type="ECO:0000313" key="3">
    <source>
        <dbReference type="Proteomes" id="UP000235828"/>
    </source>
</evidence>
<dbReference type="Gene3D" id="3.40.630.30">
    <property type="match status" value="1"/>
</dbReference>
<keyword evidence="3" id="KW-1185">Reference proteome</keyword>
<proteinExistence type="predicted"/>
<dbReference type="RefSeq" id="WP_102524727.1">
    <property type="nucleotide sequence ID" value="NZ_LT960612.1"/>
</dbReference>
<dbReference type="AlphaFoldDB" id="A0A2N8ZKS3"/>
<dbReference type="CDD" id="cd04301">
    <property type="entry name" value="NAT_SF"/>
    <property type="match status" value="1"/>
</dbReference>
<dbReference type="OrthoDB" id="9787920at2"/>
<organism evidence="2 3">
    <name type="scientific">Vibrio tapetis subsp. tapetis</name>
    <dbReference type="NCBI Taxonomy" id="1671868"/>
    <lineage>
        <taxon>Bacteria</taxon>
        <taxon>Pseudomonadati</taxon>
        <taxon>Pseudomonadota</taxon>
        <taxon>Gammaproteobacteria</taxon>
        <taxon>Vibrionales</taxon>
        <taxon>Vibrionaceae</taxon>
        <taxon>Vibrio</taxon>
    </lineage>
</organism>
<keyword evidence="2" id="KW-0808">Transferase</keyword>
<name>A0A2N8ZKS3_9VIBR</name>
<feature type="domain" description="N-acetyltransferase" evidence="1">
    <location>
        <begin position="1"/>
        <end position="139"/>
    </location>
</feature>
<dbReference type="InterPro" id="IPR016181">
    <property type="entry name" value="Acyl_CoA_acyltransferase"/>
</dbReference>
<dbReference type="EMBL" id="LT960612">
    <property type="protein sequence ID" value="SON52492.1"/>
    <property type="molecule type" value="Genomic_DNA"/>
</dbReference>
<sequence>MIIEVTHHPEKKDIEILYKGLSEFNKDFFPDLSERPIALFLRDSNGQVEGGLTGRLHYNSLHIQRLWLSSSIRGKGLGAKILSLAEKEARKHEAQHIFLDTYNFQAPQFYLKQGFTEVGRYVDFPKTGTDKIFYKKTLV</sequence>
<dbReference type="PROSITE" id="PS51186">
    <property type="entry name" value="GNAT"/>
    <property type="match status" value="1"/>
</dbReference>
<evidence type="ECO:0000313" key="2">
    <source>
        <dbReference type="EMBL" id="SON52492.1"/>
    </source>
</evidence>
<reference evidence="2 3" key="1">
    <citation type="submission" date="2017-10" db="EMBL/GenBank/DDBJ databases">
        <authorList>
            <person name="Banno H."/>
            <person name="Chua N.-H."/>
        </authorList>
    </citation>
    <scope>NUCLEOTIDE SEQUENCE [LARGE SCALE GENOMIC DNA]</scope>
    <source>
        <strain evidence="2">Vibrio tapetis CECT4600</strain>
    </source>
</reference>
<dbReference type="Proteomes" id="UP000235828">
    <property type="component" value="Chromosome B"/>
</dbReference>
<protein>
    <submittedName>
        <fullName evidence="2">Putative Acyl-CoA N-acyltransferase</fullName>
    </submittedName>
</protein>
<dbReference type="KEGG" id="vta:B0881"/>